<gene>
    <name evidence="1" type="ORF">B9Q01_08815</name>
</gene>
<dbReference type="Gene3D" id="3.60.20.10">
    <property type="entry name" value="Glutamine Phosphoribosylpyrophosphate, subunit 1, domain 1"/>
    <property type="match status" value="1"/>
</dbReference>
<dbReference type="InterPro" id="IPR010430">
    <property type="entry name" value="DUF1028"/>
</dbReference>
<sequence length="289" mass="31937">MTYSIVARDKSTGLLGVAVQSHYFSVGSVVTWARAGVGAVATQSFAEPSYGALGLELMSSGKSAADALNSLLSIDPMRELRQVAMVDSRGNVAVHTGKECIPWAGHATGEGFSVQANLMSNDTIWGAMKDAYQANLSLPFAERLAQTLLAAERAGGDIRGSQSAAILIVEPTVYPNAWMGRVLELRVEDHPNPVEELIRLIKLKRAYEWADKGEQLLLEGKYDESLKAYEESVKFAELDELKYWRAISLLRVKRKDEAQKILDELYAKSQNWKTLTQLMVWSGRLKLDD</sequence>
<dbReference type="InterPro" id="IPR029055">
    <property type="entry name" value="Ntn_hydrolases_N"/>
</dbReference>
<reference evidence="1 2" key="1">
    <citation type="submission" date="2017-04" db="EMBL/GenBank/DDBJ databases">
        <title>Novel microbial lineages endemic to geothermal iron-oxide mats fill important gaps in the evolutionary history of Archaea.</title>
        <authorList>
            <person name="Jay Z.J."/>
            <person name="Beam J.P."/>
            <person name="Dlakic M."/>
            <person name="Rusch D.B."/>
            <person name="Kozubal M.A."/>
            <person name="Inskeep W.P."/>
        </authorList>
    </citation>
    <scope>NUCLEOTIDE SEQUENCE [LARGE SCALE GENOMIC DNA]</scope>
    <source>
        <strain evidence="1">OSP_D</strain>
    </source>
</reference>
<dbReference type="Proteomes" id="UP000240880">
    <property type="component" value="Unassembled WGS sequence"/>
</dbReference>
<dbReference type="SUPFAM" id="SSF56235">
    <property type="entry name" value="N-terminal nucleophile aminohydrolases (Ntn hydrolases)"/>
    <property type="match status" value="1"/>
</dbReference>
<dbReference type="AlphaFoldDB" id="A0A2R6A707"/>
<comment type="caution">
    <text evidence="1">The sequence shown here is derived from an EMBL/GenBank/DDBJ whole genome shotgun (WGS) entry which is preliminary data.</text>
</comment>
<dbReference type="PANTHER" id="PTHR39328">
    <property type="entry name" value="BLL2871 PROTEIN"/>
    <property type="match status" value="1"/>
</dbReference>
<dbReference type="EMBL" id="NEXC01000095">
    <property type="protein sequence ID" value="PSN82171.1"/>
    <property type="molecule type" value="Genomic_DNA"/>
</dbReference>
<name>A0A2R6A707_9ARCH</name>
<dbReference type="SUPFAM" id="SSF48452">
    <property type="entry name" value="TPR-like"/>
    <property type="match status" value="1"/>
</dbReference>
<protein>
    <recommendedName>
        <fullName evidence="3">Zn-dependent protease</fullName>
    </recommendedName>
</protein>
<proteinExistence type="predicted"/>
<accession>A0A2R6A707</accession>
<evidence type="ECO:0000313" key="1">
    <source>
        <dbReference type="EMBL" id="PSN82171.1"/>
    </source>
</evidence>
<evidence type="ECO:0000313" key="2">
    <source>
        <dbReference type="Proteomes" id="UP000240880"/>
    </source>
</evidence>
<evidence type="ECO:0008006" key="3">
    <source>
        <dbReference type="Google" id="ProtNLM"/>
    </source>
</evidence>
<dbReference type="PANTHER" id="PTHR39328:SF1">
    <property type="entry name" value="BLL2871 PROTEIN"/>
    <property type="match status" value="1"/>
</dbReference>
<organism evidence="1 2">
    <name type="scientific">Candidatus Marsarchaeota G1 archaeon OSP_D</name>
    <dbReference type="NCBI Taxonomy" id="1978155"/>
    <lineage>
        <taxon>Archaea</taxon>
        <taxon>Candidatus Marsarchaeota</taxon>
        <taxon>Candidatus Marsarchaeota group 1</taxon>
    </lineage>
</organism>
<dbReference type="Pfam" id="PF06267">
    <property type="entry name" value="DUF1028"/>
    <property type="match status" value="1"/>
</dbReference>
<dbReference type="InterPro" id="IPR011990">
    <property type="entry name" value="TPR-like_helical_dom_sf"/>
</dbReference>